<name>A0A7S0R7N2_9CHLO</name>
<evidence type="ECO:0000259" key="1">
    <source>
        <dbReference type="PROSITE" id="PS50280"/>
    </source>
</evidence>
<dbReference type="Pfam" id="PF00856">
    <property type="entry name" value="SET"/>
    <property type="match status" value="1"/>
</dbReference>
<dbReference type="SMART" id="SM00317">
    <property type="entry name" value="SET"/>
    <property type="match status" value="1"/>
</dbReference>
<dbReference type="EMBL" id="HBFA01019615">
    <property type="protein sequence ID" value="CAD8669525.1"/>
    <property type="molecule type" value="Transcribed_RNA"/>
</dbReference>
<organism evidence="2">
    <name type="scientific">Pyramimonas obovata</name>
    <dbReference type="NCBI Taxonomy" id="1411642"/>
    <lineage>
        <taxon>Eukaryota</taxon>
        <taxon>Viridiplantae</taxon>
        <taxon>Chlorophyta</taxon>
        <taxon>Pyramimonadophyceae</taxon>
        <taxon>Pyramimonadales</taxon>
        <taxon>Pyramimonadaceae</taxon>
        <taxon>Pyramimonas</taxon>
        <taxon>Pyramimonas incertae sedis</taxon>
    </lineage>
</organism>
<dbReference type="AlphaFoldDB" id="A0A7S0R7N2"/>
<dbReference type="InterPro" id="IPR001214">
    <property type="entry name" value="SET_dom"/>
</dbReference>
<proteinExistence type="predicted"/>
<dbReference type="SUPFAM" id="SSF82199">
    <property type="entry name" value="SET domain"/>
    <property type="match status" value="1"/>
</dbReference>
<dbReference type="PANTHER" id="PTHR45660">
    <property type="entry name" value="HISTONE-LYSINE N-METHYLTRANSFERASE SETMAR"/>
    <property type="match status" value="1"/>
</dbReference>
<dbReference type="PANTHER" id="PTHR45660:SF13">
    <property type="entry name" value="HISTONE-LYSINE N-METHYLTRANSFERASE SETMAR"/>
    <property type="match status" value="1"/>
</dbReference>
<feature type="domain" description="SET" evidence="1">
    <location>
        <begin position="10"/>
        <end position="121"/>
    </location>
</feature>
<dbReference type="PROSITE" id="PS50280">
    <property type="entry name" value="SET"/>
    <property type="match status" value="1"/>
</dbReference>
<gene>
    <name evidence="2" type="ORF">POBO1169_LOCUS10036</name>
</gene>
<dbReference type="InterPro" id="IPR051357">
    <property type="entry name" value="H3K9_HMTase_SUVAR3-9"/>
</dbReference>
<reference evidence="2" key="1">
    <citation type="submission" date="2021-01" db="EMBL/GenBank/DDBJ databases">
        <authorList>
            <person name="Corre E."/>
            <person name="Pelletier E."/>
            <person name="Niang G."/>
            <person name="Scheremetjew M."/>
            <person name="Finn R."/>
            <person name="Kale V."/>
            <person name="Holt S."/>
            <person name="Cochrane G."/>
            <person name="Meng A."/>
            <person name="Brown T."/>
            <person name="Cohen L."/>
        </authorList>
    </citation>
    <scope>NUCLEOTIDE SEQUENCE</scope>
    <source>
        <strain evidence="2">CCMP722</strain>
    </source>
</reference>
<protein>
    <recommendedName>
        <fullName evidence="1">SET domain-containing protein</fullName>
    </recommendedName>
</protein>
<dbReference type="InterPro" id="IPR046341">
    <property type="entry name" value="SET_dom_sf"/>
</dbReference>
<evidence type="ECO:0000313" key="2">
    <source>
        <dbReference type="EMBL" id="CAD8669525.1"/>
    </source>
</evidence>
<dbReference type="GO" id="GO:0042054">
    <property type="term" value="F:histone methyltransferase activity"/>
    <property type="evidence" value="ECO:0007669"/>
    <property type="project" value="TreeGrafter"/>
</dbReference>
<sequence length="142" mass="16219">MFELHLNGMSLLELVTGERPDNTRHGMEHVHESRRGNLEEKAKTAQRLMQHGGLSEKDIRTTFHLDGKRAGSVARFINHNDEPNLSIAMVMYDHHDIRLAHLCLFANTNIPPLTELCYDYGTDYSTKLLADRNHASRQIGSR</sequence>
<dbReference type="GO" id="GO:0003690">
    <property type="term" value="F:double-stranded DNA binding"/>
    <property type="evidence" value="ECO:0007669"/>
    <property type="project" value="TreeGrafter"/>
</dbReference>
<dbReference type="Gene3D" id="2.170.270.10">
    <property type="entry name" value="SET domain"/>
    <property type="match status" value="1"/>
</dbReference>
<accession>A0A7S0R7N2</accession>